<keyword evidence="1" id="KW-0560">Oxidoreductase</keyword>
<dbReference type="CDD" id="cd19088">
    <property type="entry name" value="AKR_AKR13B1"/>
    <property type="match status" value="1"/>
</dbReference>
<name>A0A1H1S8Q6_9ACTN</name>
<dbReference type="NCBIfam" id="NF007695">
    <property type="entry name" value="PRK10376.1"/>
    <property type="match status" value="1"/>
</dbReference>
<dbReference type="AlphaFoldDB" id="A0A1H1S8Q6"/>
<dbReference type="PANTHER" id="PTHR43625:SF40">
    <property type="entry name" value="ALDO-KETO REDUCTASE YAKC [NADP(+)]"/>
    <property type="match status" value="1"/>
</dbReference>
<evidence type="ECO:0000313" key="3">
    <source>
        <dbReference type="EMBL" id="SDS44354.1"/>
    </source>
</evidence>
<dbReference type="PANTHER" id="PTHR43625">
    <property type="entry name" value="AFLATOXIN B1 ALDEHYDE REDUCTASE"/>
    <property type="match status" value="1"/>
</dbReference>
<accession>A0A1H1S8Q6</accession>
<gene>
    <name evidence="3" type="ORF">SAMN04489716_0797</name>
</gene>
<dbReference type="STRING" id="113562.SAMN04489716_0797"/>
<dbReference type="Gene3D" id="3.20.20.100">
    <property type="entry name" value="NADP-dependent oxidoreductase domain"/>
    <property type="match status" value="1"/>
</dbReference>
<dbReference type="SUPFAM" id="SSF51430">
    <property type="entry name" value="NAD(P)-linked oxidoreductase"/>
    <property type="match status" value="1"/>
</dbReference>
<evidence type="ECO:0000313" key="4">
    <source>
        <dbReference type="Proteomes" id="UP000198688"/>
    </source>
</evidence>
<organism evidence="3 4">
    <name type="scientific">Actinoplanes derwentensis</name>
    <dbReference type="NCBI Taxonomy" id="113562"/>
    <lineage>
        <taxon>Bacteria</taxon>
        <taxon>Bacillati</taxon>
        <taxon>Actinomycetota</taxon>
        <taxon>Actinomycetes</taxon>
        <taxon>Micromonosporales</taxon>
        <taxon>Micromonosporaceae</taxon>
        <taxon>Actinoplanes</taxon>
    </lineage>
</organism>
<feature type="domain" description="NADP-dependent oxidoreductase" evidence="2">
    <location>
        <begin position="42"/>
        <end position="306"/>
    </location>
</feature>
<dbReference type="Proteomes" id="UP000198688">
    <property type="component" value="Chromosome I"/>
</dbReference>
<dbReference type="Pfam" id="PF00248">
    <property type="entry name" value="Aldo_ket_red"/>
    <property type="match status" value="1"/>
</dbReference>
<evidence type="ECO:0000259" key="2">
    <source>
        <dbReference type="Pfam" id="PF00248"/>
    </source>
</evidence>
<sequence>MSILRTPRCLLPSRKLPADSKAMTSLPGGTWTLGDLDVTRFGYGAMQLAGPWVMGPPADHDGALAVLRDVVESGITHIDTSDAYGPYVTNQLIREALYPYQQNLRIVTKVGANRDAQGGWPTARDPESLRRQVRENLDRLGLDVLDLVNLRLGNAEGPRAEPVAEAFGTLVELQRQGLIRHLGVSNATAEQVAEARAIAPIVCVQNMYNLAHRSDDTLIDELAADDIAYVPFFPLGGFSPLQSSALDAVAARLESTPMSVALAWLLRRSPNILLIPGTKSSAHLHANIAGAGLALAPDDLAELDKIRG</sequence>
<dbReference type="InterPro" id="IPR050791">
    <property type="entry name" value="Aldo-Keto_reductase"/>
</dbReference>
<proteinExistence type="predicted"/>
<keyword evidence="4" id="KW-1185">Reference proteome</keyword>
<dbReference type="GO" id="GO:0005737">
    <property type="term" value="C:cytoplasm"/>
    <property type="evidence" value="ECO:0007669"/>
    <property type="project" value="TreeGrafter"/>
</dbReference>
<protein>
    <submittedName>
        <fullName evidence="3">Predicted oxidoreductase</fullName>
    </submittedName>
</protein>
<evidence type="ECO:0000256" key="1">
    <source>
        <dbReference type="ARBA" id="ARBA00023002"/>
    </source>
</evidence>
<dbReference type="EMBL" id="LT629758">
    <property type="protein sequence ID" value="SDS44354.1"/>
    <property type="molecule type" value="Genomic_DNA"/>
</dbReference>
<reference evidence="3 4" key="1">
    <citation type="submission" date="2016-10" db="EMBL/GenBank/DDBJ databases">
        <authorList>
            <person name="de Groot N.N."/>
        </authorList>
    </citation>
    <scope>NUCLEOTIDE SEQUENCE [LARGE SCALE GENOMIC DNA]</scope>
    <source>
        <strain evidence="3 4">DSM 43941</strain>
    </source>
</reference>
<dbReference type="InterPro" id="IPR036812">
    <property type="entry name" value="NAD(P)_OxRdtase_dom_sf"/>
</dbReference>
<dbReference type="GO" id="GO:0016491">
    <property type="term" value="F:oxidoreductase activity"/>
    <property type="evidence" value="ECO:0007669"/>
    <property type="project" value="UniProtKB-KW"/>
</dbReference>
<dbReference type="InterPro" id="IPR023210">
    <property type="entry name" value="NADP_OxRdtase_dom"/>
</dbReference>